<evidence type="ECO:0000256" key="1">
    <source>
        <dbReference type="ARBA" id="ARBA00008361"/>
    </source>
</evidence>
<reference evidence="7 8" key="1">
    <citation type="submission" date="2024-11" db="EMBL/GenBank/DDBJ databases">
        <title>Chromosome-level genome assembly of Eucalyptus globulus Labill. provides insights into its genome evolution.</title>
        <authorList>
            <person name="Li X."/>
        </authorList>
    </citation>
    <scope>NUCLEOTIDE SEQUENCE [LARGE SCALE GENOMIC DNA]</scope>
    <source>
        <strain evidence="7">CL2024</strain>
        <tissue evidence="7">Fresh tender leaves</tissue>
    </source>
</reference>
<comment type="caution">
    <text evidence="7">The sequence shown here is derived from an EMBL/GenBank/DDBJ whole genome shotgun (WGS) entry which is preliminary data.</text>
</comment>
<evidence type="ECO:0000256" key="2">
    <source>
        <dbReference type="ARBA" id="ARBA00022603"/>
    </source>
</evidence>
<dbReference type="GO" id="GO:0032259">
    <property type="term" value="P:methylation"/>
    <property type="evidence" value="ECO:0007669"/>
    <property type="project" value="UniProtKB-KW"/>
</dbReference>
<dbReference type="Gene3D" id="3.40.50.150">
    <property type="entry name" value="Vaccinia Virus protein VP39"/>
    <property type="match status" value="2"/>
</dbReference>
<keyword evidence="2" id="KW-0489">Methyltransferase</keyword>
<keyword evidence="8" id="KW-1185">Reference proteome</keyword>
<accession>A0ABD3JGV9</accession>
<sequence>MGKKKAESQAEREELLQTLNDFTSKDNWDKFFSLRGGHDSFEWYAEWPQLRGPLLSALAPAPAPAAASAGGSEAAAPAPAPLPSLQILVPGCGNSRLSEHLYDAGFRAVTNIDFSKVVISDMLRRNVRDRPAMRWRVMDMTAMQFSDETFDIVLDKGGLDALMEPEHGHKLGDEYLSEVKRVLLSGGKFICLTLAESHVLGLLFSKFRFGWITSIHAIAHKSREKSSLQTFMVIAVKESPAVLQPITSSFNRSSLDCNSNQISGMYKELDNENRTREEYLTGSDVLHSLEDLQLGAKGALDKLDPGRRVQLILSNRNSRYSYRAVLLDAQEQSETFLRHCGVIIVPKTRAHGWLYSSEEGQWKVVESAESARLIMVFLDSSHMNASMDDIQKDLSPLVKQLEPANNNGSQIPFMMVDDPIKDRVLIHQVTSSLTGRITIDDVVYSNVEGDVSHILPDGDWTFRRMIFQRNEDLVQSEALLTREGSTVISSGKTDRRKGSSSKSRKGGNQRKNNEPQETLKISHDYLASSYHSGILSGFMLVSSYLEKASSIRRTVRAVVIGLGAGLLPMFLHGTMPFIHVEVVELDPLVFSLAREYFNFIENDRMKVHITDGIEFVRGAASTVAPTGDAEIDRKENGNLKTVQSPDSESLLDSQDSGEIDILVVDVDSEDPSSGLSCPAADFIEEPFLKDAKSSISKQGLFVVNLVSRSMKIKEMVISRLKTVFSHLYSLQLEEDVNEILFALKTDNGITENQFTEAADQLQKLLLCRHPKMRQTIVDTSKKIKRLK</sequence>
<feature type="region of interest" description="Disordered" evidence="5">
    <location>
        <begin position="485"/>
        <end position="518"/>
    </location>
</feature>
<feature type="compositionally biased region" description="Basic residues" evidence="5">
    <location>
        <begin position="498"/>
        <end position="508"/>
    </location>
</feature>
<feature type="domain" description="Methyltransferase type 11" evidence="6">
    <location>
        <begin position="90"/>
        <end position="191"/>
    </location>
</feature>
<evidence type="ECO:0000259" key="6">
    <source>
        <dbReference type="Pfam" id="PF08241"/>
    </source>
</evidence>
<dbReference type="FunFam" id="3.40.50.150:FF:000256">
    <property type="entry name" value="S-adenosyl-L-methionine-dependent methyltransferase superfamily protein"/>
    <property type="match status" value="1"/>
</dbReference>
<evidence type="ECO:0000256" key="5">
    <source>
        <dbReference type="SAM" id="MobiDB-lite"/>
    </source>
</evidence>
<keyword evidence="3" id="KW-0808">Transferase</keyword>
<dbReference type="Pfam" id="PF08241">
    <property type="entry name" value="Methyltransf_11"/>
    <property type="match status" value="1"/>
</dbReference>
<dbReference type="GO" id="GO:0008168">
    <property type="term" value="F:methyltransferase activity"/>
    <property type="evidence" value="ECO:0007669"/>
    <property type="project" value="UniProtKB-KW"/>
</dbReference>
<proteinExistence type="inferred from homology"/>
<dbReference type="Proteomes" id="UP001634007">
    <property type="component" value="Unassembled WGS sequence"/>
</dbReference>
<evidence type="ECO:0000256" key="3">
    <source>
        <dbReference type="ARBA" id="ARBA00022679"/>
    </source>
</evidence>
<dbReference type="PANTHER" id="PTHR12176:SF78">
    <property type="entry name" value="EEF1A LYSINE AND N-TERMINAL METHYLTRANSFERASE"/>
    <property type="match status" value="1"/>
</dbReference>
<gene>
    <name evidence="7" type="ORF">ACJRO7_031553</name>
</gene>
<keyword evidence="4" id="KW-0511">Multifunctional enzyme</keyword>
<dbReference type="InterPro" id="IPR013216">
    <property type="entry name" value="Methyltransf_11"/>
</dbReference>
<comment type="similarity">
    <text evidence="1">Belongs to the methyltransferase superfamily.</text>
</comment>
<evidence type="ECO:0000313" key="8">
    <source>
        <dbReference type="Proteomes" id="UP001634007"/>
    </source>
</evidence>
<evidence type="ECO:0000256" key="4">
    <source>
        <dbReference type="ARBA" id="ARBA00023268"/>
    </source>
</evidence>
<evidence type="ECO:0000313" key="7">
    <source>
        <dbReference type="EMBL" id="KAL3726665.1"/>
    </source>
</evidence>
<dbReference type="InterPro" id="IPR029063">
    <property type="entry name" value="SAM-dependent_MTases_sf"/>
</dbReference>
<name>A0ABD3JGV9_EUCGL</name>
<dbReference type="AlphaFoldDB" id="A0ABD3JGV9"/>
<protein>
    <recommendedName>
        <fullName evidence="6">Methyltransferase type 11 domain-containing protein</fullName>
    </recommendedName>
</protein>
<dbReference type="FunFam" id="3.40.50.150:FF:000211">
    <property type="entry name" value="Methyltransferase-like protein 13"/>
    <property type="match status" value="1"/>
</dbReference>
<dbReference type="EMBL" id="JBJKBG010000008">
    <property type="protein sequence ID" value="KAL3726665.1"/>
    <property type="molecule type" value="Genomic_DNA"/>
</dbReference>
<dbReference type="CDD" id="cd02440">
    <property type="entry name" value="AdoMet_MTases"/>
    <property type="match status" value="1"/>
</dbReference>
<dbReference type="PANTHER" id="PTHR12176">
    <property type="entry name" value="SAM-DEPENDENT METHYLTRANSFERASE SUPERFAMILY PROTEIN"/>
    <property type="match status" value="1"/>
</dbReference>
<dbReference type="SUPFAM" id="SSF53335">
    <property type="entry name" value="S-adenosyl-L-methionine-dependent methyltransferases"/>
    <property type="match status" value="2"/>
</dbReference>
<organism evidence="7 8">
    <name type="scientific">Eucalyptus globulus</name>
    <name type="common">Tasmanian blue gum</name>
    <dbReference type="NCBI Taxonomy" id="34317"/>
    <lineage>
        <taxon>Eukaryota</taxon>
        <taxon>Viridiplantae</taxon>
        <taxon>Streptophyta</taxon>
        <taxon>Embryophyta</taxon>
        <taxon>Tracheophyta</taxon>
        <taxon>Spermatophyta</taxon>
        <taxon>Magnoliopsida</taxon>
        <taxon>eudicotyledons</taxon>
        <taxon>Gunneridae</taxon>
        <taxon>Pentapetalae</taxon>
        <taxon>rosids</taxon>
        <taxon>malvids</taxon>
        <taxon>Myrtales</taxon>
        <taxon>Myrtaceae</taxon>
        <taxon>Myrtoideae</taxon>
        <taxon>Eucalypteae</taxon>
        <taxon>Eucalyptus</taxon>
    </lineage>
</organism>
<dbReference type="InterPro" id="IPR051419">
    <property type="entry name" value="Lys/N-term_MeTrsfase_sf"/>
</dbReference>